<evidence type="ECO:0000256" key="7">
    <source>
        <dbReference type="ARBA" id="ARBA00022801"/>
    </source>
</evidence>
<dbReference type="InterPro" id="IPR001394">
    <property type="entry name" value="Peptidase_C19_UCH"/>
</dbReference>
<keyword evidence="5 13" id="KW-0645">Protease</keyword>
<comment type="caution">
    <text evidence="13">The sequence shown here is derived from an EMBL/GenBank/DDBJ whole genome shotgun (WGS) entry which is preliminary data.</text>
</comment>
<evidence type="ECO:0000256" key="10">
    <source>
        <dbReference type="SAM" id="MobiDB-lite"/>
    </source>
</evidence>
<feature type="compositionally biased region" description="Polar residues" evidence="10">
    <location>
        <begin position="1182"/>
        <end position="1206"/>
    </location>
</feature>
<dbReference type="InterPro" id="IPR024729">
    <property type="entry name" value="USP7_ICP0-binding_dom"/>
</dbReference>
<gene>
    <name evidence="13" type="primary">UBP15_1</name>
    <name evidence="13" type="ORF">LPJ53_004950</name>
</gene>
<dbReference type="SUPFAM" id="SSF49599">
    <property type="entry name" value="TRAF domain-like"/>
    <property type="match status" value="1"/>
</dbReference>
<comment type="subcellular location">
    <subcellularLocation>
        <location evidence="2">Nucleus</location>
    </subcellularLocation>
</comment>
<dbReference type="GO" id="GO:0005829">
    <property type="term" value="C:cytosol"/>
    <property type="evidence" value="ECO:0007669"/>
    <property type="project" value="TreeGrafter"/>
</dbReference>
<dbReference type="PROSITE" id="PS00972">
    <property type="entry name" value="USP_1"/>
    <property type="match status" value="1"/>
</dbReference>
<dbReference type="GO" id="GO:0005634">
    <property type="term" value="C:nucleus"/>
    <property type="evidence" value="ECO:0007669"/>
    <property type="project" value="UniProtKB-SubCell"/>
</dbReference>
<dbReference type="PROSITE" id="PS00973">
    <property type="entry name" value="USP_2"/>
    <property type="match status" value="1"/>
</dbReference>
<feature type="region of interest" description="Disordered" evidence="10">
    <location>
        <begin position="852"/>
        <end position="875"/>
    </location>
</feature>
<comment type="catalytic activity">
    <reaction evidence="1">
        <text>Thiol-dependent hydrolysis of ester, thioester, amide, peptide and isopeptide bonds formed by the C-terminal Gly of ubiquitin (a 76-residue protein attached to proteins as an intracellular targeting signal).</text>
        <dbReference type="EC" id="3.4.19.12"/>
    </reaction>
</comment>
<dbReference type="FunFam" id="3.90.70.10:FF:000005">
    <property type="entry name" value="Ubiquitin carboxyl-terminal hydrolase 7"/>
    <property type="match status" value="1"/>
</dbReference>
<protein>
    <recommendedName>
        <fullName evidence="4">ubiquitinyl hydrolase 1</fullName>
        <ecNumber evidence="4">3.4.19.12</ecNumber>
    </recommendedName>
</protein>
<dbReference type="PANTHER" id="PTHR24006:SF644">
    <property type="entry name" value="UBIQUITIN CARBOXYL-TERMINAL HYDROLASE 7"/>
    <property type="match status" value="1"/>
</dbReference>
<dbReference type="Pfam" id="PF14533">
    <property type="entry name" value="USP7_C2"/>
    <property type="match status" value="1"/>
</dbReference>
<dbReference type="OrthoDB" id="289038at2759"/>
<dbReference type="EMBL" id="JANBOJ010000260">
    <property type="protein sequence ID" value="KAJ1720424.1"/>
    <property type="molecule type" value="Genomic_DNA"/>
</dbReference>
<dbReference type="Pfam" id="PF22486">
    <property type="entry name" value="MATH_2"/>
    <property type="match status" value="1"/>
</dbReference>
<evidence type="ECO:0000256" key="5">
    <source>
        <dbReference type="ARBA" id="ARBA00022670"/>
    </source>
</evidence>
<dbReference type="Gene3D" id="3.90.70.10">
    <property type="entry name" value="Cysteine proteinases"/>
    <property type="match status" value="1"/>
</dbReference>
<dbReference type="SUPFAM" id="SSF54001">
    <property type="entry name" value="Cysteine proteinases"/>
    <property type="match status" value="1"/>
</dbReference>
<feature type="compositionally biased region" description="Polar residues" evidence="10">
    <location>
        <begin position="25"/>
        <end position="39"/>
    </location>
</feature>
<dbReference type="CDD" id="cd02659">
    <property type="entry name" value="peptidase_C19C"/>
    <property type="match status" value="1"/>
</dbReference>
<dbReference type="PROSITE" id="PS50235">
    <property type="entry name" value="USP_3"/>
    <property type="match status" value="1"/>
</dbReference>
<keyword evidence="8" id="KW-0788">Thiol protease</keyword>
<sequence length="1287" mass="146100">MDRISEGEIDPLNQTETGAFDMRDSNGTPRTSPSPNSFGAENRTSDSASAATVPRVPQAGISAIKEDEFFETALPADPKFEEEGHGYFHWEIPDWTQLPDRAISQTFTVAGRDWDILVFPRGNNVPETISLYIEYKPKEDEKETDWHTCATFSLAMSNVENPDIIKHNTAHHRFIQDEADWGFTRFSPIRDFLTPIEETSPALIDQGRVRISAYIRVIKDPLGVLWHNFHNYDSRKVTGYVGLRNQGATCYMNSLLQSLYFTNEFRNAVYQIPTENDDPTKSVALALQRVFFNLQINNEPVDTTELTKSFGWDTMDSFMQHDVQEFNRVLQDSLETKMKGTVADGAIAKLFEGKMKSFIRCVNVDFESSRVENYYDISLNVKGCKTLRDSFANYCEVETLDGENKYMAEGHGLQDARKGVIFESFPPVLQLQLKRFEYDFMRDAMVKINDRHEFPPSIDLSEFLSEDADRSLSWKYVLHGVLVHSGDLHGGHYFGLLRPTTEEKWYKFDDDRVVPVSEDEVFEEYYGGEFPQNQRQQPPVPGMRIRPNSKRFTNAYMLVYIREALSDQVMCKGDAPVPQHLIKRIQEDKEEKERLSLESKRMASTVPVKVVSSREFEQCKGFDLCSFGQRQPADNPLFSARMPLSMTLGEFKMAYAEQTNRDPSRFRLWSMVNRVNKTVRCDIPLVGEETLAQSLEKFREVRSSKGPEIRLYCEEFDESQMDAEYLYRPMEHGLSMIHIKYLDLDQQTMDGIGNLYVRANEPVRNILPKLRSMVNLAPDTNITLYEEVKPSLIDKMDVNLTFSQAEIQNGDIICFQITPSPDMHLSVDTVERYFAEYQNRICVRFVPNPRQKDDALSGNVKTSDKESSGDDSPKELMLTASSKTSYDEVAKWLAPQIGVRDPLKIRFTIVSLNGKMGQTVRRTLKTVLDDMLPSTVYMQPPINSSGLPEFTVMYEVLEVNILEYENMRTVRVTYVGKTMRDEQQLEVLVPKSGVMQSLFEQVYSKVEKNMRGSQRPSLADMQAGDQPQSPKPFRLRFYASAYHRFNCELNGTESISDIGQMNINDVVAELVTSSDGSSAVASVKLEDDSRMDTDTADASDNSAGVDIEVFHFDGDLSRTHGVPFLFRAYPNEQWPDTWARLEHKLGLGEKELKNMGVVYGPRGTNNIARCRIIQGSVEKGSPRSTTSLAGNNDDTNENASLVGPQQSKEEAVVKQETGTAEPPVATAMDTDSVYLWDLIQGMAGEEPAYDAKVPTTGTPSGFIGLNHVDRSQRHRGVFHERAIKIMG</sequence>
<keyword evidence="7 13" id="KW-0378">Hydrolase</keyword>
<dbReference type="InterPro" id="IPR050164">
    <property type="entry name" value="Peptidase_C19"/>
</dbReference>
<dbReference type="Gene3D" id="2.60.210.10">
    <property type="entry name" value="Apoptosis, Tumor Necrosis Factor Receptor Associated Protein 2, Chain A"/>
    <property type="match status" value="1"/>
</dbReference>
<evidence type="ECO:0000313" key="13">
    <source>
        <dbReference type="EMBL" id="KAJ1720424.1"/>
    </source>
</evidence>
<feature type="compositionally biased region" description="Basic and acidic residues" evidence="10">
    <location>
        <begin position="862"/>
        <end position="874"/>
    </location>
</feature>
<dbReference type="InterPro" id="IPR002083">
    <property type="entry name" value="MATH/TRAF_dom"/>
</dbReference>
<feature type="domain" description="MATH" evidence="11">
    <location>
        <begin position="85"/>
        <end position="215"/>
    </location>
</feature>
<dbReference type="Gene3D" id="3.10.20.90">
    <property type="entry name" value="Phosphatidylinositol 3-kinase Catalytic Subunit, Chain A, domain 1"/>
    <property type="match status" value="2"/>
</dbReference>
<comment type="similarity">
    <text evidence="3">Belongs to the peptidase C19 family.</text>
</comment>
<feature type="region of interest" description="Disordered" evidence="10">
    <location>
        <begin position="1178"/>
        <end position="1209"/>
    </location>
</feature>
<evidence type="ECO:0000256" key="8">
    <source>
        <dbReference type="ARBA" id="ARBA00022807"/>
    </source>
</evidence>
<name>A0A9W7XXT4_9FUNG</name>
<evidence type="ECO:0000313" key="14">
    <source>
        <dbReference type="Proteomes" id="UP001149813"/>
    </source>
</evidence>
<reference evidence="13" key="1">
    <citation type="submission" date="2022-07" db="EMBL/GenBank/DDBJ databases">
        <title>Phylogenomic reconstructions and comparative analyses of Kickxellomycotina fungi.</title>
        <authorList>
            <person name="Reynolds N.K."/>
            <person name="Stajich J.E."/>
            <person name="Barry K."/>
            <person name="Grigoriev I.V."/>
            <person name="Crous P."/>
            <person name="Smith M.E."/>
        </authorList>
    </citation>
    <scope>NUCLEOTIDE SEQUENCE</scope>
    <source>
        <strain evidence="13">NBRC 32514</strain>
    </source>
</reference>
<evidence type="ECO:0000256" key="6">
    <source>
        <dbReference type="ARBA" id="ARBA00022786"/>
    </source>
</evidence>
<dbReference type="InterPro" id="IPR008974">
    <property type="entry name" value="TRAF-like"/>
</dbReference>
<evidence type="ECO:0000256" key="1">
    <source>
        <dbReference type="ARBA" id="ARBA00000707"/>
    </source>
</evidence>
<dbReference type="Proteomes" id="UP001149813">
    <property type="component" value="Unassembled WGS sequence"/>
</dbReference>
<accession>A0A9W7XXT4</accession>
<feature type="domain" description="USP" evidence="12">
    <location>
        <begin position="241"/>
        <end position="563"/>
    </location>
</feature>
<evidence type="ECO:0000259" key="11">
    <source>
        <dbReference type="PROSITE" id="PS50144"/>
    </source>
</evidence>
<evidence type="ECO:0000256" key="9">
    <source>
        <dbReference type="ARBA" id="ARBA00023242"/>
    </source>
</evidence>
<evidence type="ECO:0000256" key="2">
    <source>
        <dbReference type="ARBA" id="ARBA00004123"/>
    </source>
</evidence>
<organism evidence="13 14">
    <name type="scientific">Coemansia erecta</name>
    <dbReference type="NCBI Taxonomy" id="147472"/>
    <lineage>
        <taxon>Eukaryota</taxon>
        <taxon>Fungi</taxon>
        <taxon>Fungi incertae sedis</taxon>
        <taxon>Zoopagomycota</taxon>
        <taxon>Kickxellomycotina</taxon>
        <taxon>Kickxellomycetes</taxon>
        <taxon>Kickxellales</taxon>
        <taxon>Kickxellaceae</taxon>
        <taxon>Coemansia</taxon>
    </lineage>
</organism>
<evidence type="ECO:0000259" key="12">
    <source>
        <dbReference type="PROSITE" id="PS50235"/>
    </source>
</evidence>
<dbReference type="Pfam" id="PF00443">
    <property type="entry name" value="UCH"/>
    <property type="match status" value="1"/>
</dbReference>
<keyword evidence="9" id="KW-0539">Nucleus</keyword>
<dbReference type="GO" id="GO:0004843">
    <property type="term" value="F:cysteine-type deubiquitinase activity"/>
    <property type="evidence" value="ECO:0007669"/>
    <property type="project" value="UniProtKB-EC"/>
</dbReference>
<dbReference type="InterPro" id="IPR028889">
    <property type="entry name" value="USP"/>
</dbReference>
<feature type="region of interest" description="Disordered" evidence="10">
    <location>
        <begin position="1010"/>
        <end position="1029"/>
    </location>
</feature>
<dbReference type="Pfam" id="PF12436">
    <property type="entry name" value="USP7_ICP0_bdg"/>
    <property type="match status" value="1"/>
</dbReference>
<dbReference type="GO" id="GO:0006508">
    <property type="term" value="P:proteolysis"/>
    <property type="evidence" value="ECO:0007669"/>
    <property type="project" value="UniProtKB-KW"/>
</dbReference>
<dbReference type="InterPro" id="IPR038765">
    <property type="entry name" value="Papain-like_cys_pep_sf"/>
</dbReference>
<keyword evidence="14" id="KW-1185">Reference proteome</keyword>
<dbReference type="EC" id="3.4.19.12" evidence="4"/>
<evidence type="ECO:0000256" key="4">
    <source>
        <dbReference type="ARBA" id="ARBA00012759"/>
    </source>
</evidence>
<dbReference type="GO" id="GO:0016579">
    <property type="term" value="P:protein deubiquitination"/>
    <property type="evidence" value="ECO:0007669"/>
    <property type="project" value="InterPro"/>
</dbReference>
<feature type="region of interest" description="Disordered" evidence="10">
    <location>
        <begin position="1"/>
        <end position="54"/>
    </location>
</feature>
<dbReference type="GO" id="GO:0140492">
    <property type="term" value="F:metal-dependent deubiquitinase activity"/>
    <property type="evidence" value="ECO:0007669"/>
    <property type="project" value="UniProtKB-ARBA"/>
</dbReference>
<dbReference type="PANTHER" id="PTHR24006">
    <property type="entry name" value="UBIQUITIN CARBOXYL-TERMINAL HYDROLASE"/>
    <property type="match status" value="1"/>
</dbReference>
<dbReference type="InterPro" id="IPR029346">
    <property type="entry name" value="USP_C"/>
</dbReference>
<dbReference type="InterPro" id="IPR018200">
    <property type="entry name" value="USP_CS"/>
</dbReference>
<evidence type="ECO:0000256" key="3">
    <source>
        <dbReference type="ARBA" id="ARBA00009085"/>
    </source>
</evidence>
<keyword evidence="6" id="KW-0833">Ubl conjugation pathway</keyword>
<proteinExistence type="inferred from homology"/>
<dbReference type="GO" id="GO:0031647">
    <property type="term" value="P:regulation of protein stability"/>
    <property type="evidence" value="ECO:0007669"/>
    <property type="project" value="TreeGrafter"/>
</dbReference>
<dbReference type="PROSITE" id="PS50144">
    <property type="entry name" value="MATH"/>
    <property type="match status" value="1"/>
</dbReference>